<keyword evidence="6" id="KW-0464">Manganese</keyword>
<reference evidence="8 9" key="1">
    <citation type="submission" date="2019-11" db="EMBL/GenBank/DDBJ databases">
        <authorList>
            <person name="Holert J."/>
        </authorList>
    </citation>
    <scope>NUCLEOTIDE SEQUENCE [LARGE SCALE GENOMIC DNA]</scope>
    <source>
        <strain evidence="8">SB11_3</strain>
    </source>
</reference>
<dbReference type="PANTHER" id="PTHR12318:SF0">
    <property type="entry name" value="ACYL-COENZYME A DIPHOSPHATASE NUDT19"/>
    <property type="match status" value="1"/>
</dbReference>
<evidence type="ECO:0000256" key="4">
    <source>
        <dbReference type="ARBA" id="ARBA00022801"/>
    </source>
</evidence>
<evidence type="ECO:0000313" key="9">
    <source>
        <dbReference type="Proteomes" id="UP000441399"/>
    </source>
</evidence>
<dbReference type="InterPro" id="IPR039121">
    <property type="entry name" value="NUDT19"/>
</dbReference>
<name>A0A5S9PUQ6_9GAMM</name>
<organism evidence="8 9">
    <name type="scientific">BD1-7 clade bacterium</name>
    <dbReference type="NCBI Taxonomy" id="2029982"/>
    <lineage>
        <taxon>Bacteria</taxon>
        <taxon>Pseudomonadati</taxon>
        <taxon>Pseudomonadota</taxon>
        <taxon>Gammaproteobacteria</taxon>
        <taxon>Cellvibrionales</taxon>
        <taxon>Spongiibacteraceae</taxon>
        <taxon>BD1-7 clade</taxon>
    </lineage>
</organism>
<protein>
    <recommendedName>
        <fullName evidence="7">Nudix hydrolase domain-containing protein</fullName>
    </recommendedName>
</protein>
<dbReference type="GO" id="GO:0016818">
    <property type="term" value="F:hydrolase activity, acting on acid anhydrides, in phosphorus-containing anhydrides"/>
    <property type="evidence" value="ECO:0007669"/>
    <property type="project" value="InterPro"/>
</dbReference>
<dbReference type="Pfam" id="PF00293">
    <property type="entry name" value="NUDIX"/>
    <property type="match status" value="1"/>
</dbReference>
<dbReference type="GO" id="GO:0046872">
    <property type="term" value="F:metal ion binding"/>
    <property type="evidence" value="ECO:0007669"/>
    <property type="project" value="UniProtKB-KW"/>
</dbReference>
<dbReference type="Gene3D" id="3.90.79.10">
    <property type="entry name" value="Nucleoside Triphosphate Pyrophosphohydrolase"/>
    <property type="match status" value="2"/>
</dbReference>
<evidence type="ECO:0000313" key="8">
    <source>
        <dbReference type="EMBL" id="CAA0108166.1"/>
    </source>
</evidence>
<dbReference type="CDD" id="cd18870">
    <property type="entry name" value="NUDIX_AcylCoAdiphos_Nudt19"/>
    <property type="match status" value="1"/>
</dbReference>
<evidence type="ECO:0000256" key="3">
    <source>
        <dbReference type="ARBA" id="ARBA00022723"/>
    </source>
</evidence>
<evidence type="ECO:0000256" key="6">
    <source>
        <dbReference type="ARBA" id="ARBA00023211"/>
    </source>
</evidence>
<comment type="cofactor">
    <cofactor evidence="2">
        <name>Mg(2+)</name>
        <dbReference type="ChEBI" id="CHEBI:18420"/>
    </cofactor>
</comment>
<accession>A0A5S9PUQ6</accession>
<keyword evidence="5" id="KW-0460">Magnesium</keyword>
<dbReference type="AlphaFoldDB" id="A0A5S9PUQ6"/>
<dbReference type="SUPFAM" id="SSF55811">
    <property type="entry name" value="Nudix"/>
    <property type="match status" value="1"/>
</dbReference>
<dbReference type="Proteomes" id="UP000441399">
    <property type="component" value="Unassembled WGS sequence"/>
</dbReference>
<comment type="cofactor">
    <cofactor evidence="1">
        <name>Mn(2+)</name>
        <dbReference type="ChEBI" id="CHEBI:29035"/>
    </cofactor>
</comment>
<dbReference type="EMBL" id="CACSIO010000012">
    <property type="protein sequence ID" value="CAA0108166.1"/>
    <property type="molecule type" value="Genomic_DNA"/>
</dbReference>
<dbReference type="OrthoDB" id="9788263at2"/>
<keyword evidence="4" id="KW-0378">Hydrolase</keyword>
<dbReference type="PANTHER" id="PTHR12318">
    <property type="entry name" value="TESTOSTERONE-REGULATED PROTEIN RP2"/>
    <property type="match status" value="1"/>
</dbReference>
<evidence type="ECO:0000256" key="1">
    <source>
        <dbReference type="ARBA" id="ARBA00001936"/>
    </source>
</evidence>
<dbReference type="InterPro" id="IPR000086">
    <property type="entry name" value="NUDIX_hydrolase_dom"/>
</dbReference>
<keyword evidence="3" id="KW-0479">Metal-binding</keyword>
<proteinExistence type="predicted"/>
<feature type="domain" description="Nudix hydrolase" evidence="7">
    <location>
        <begin position="12"/>
        <end position="153"/>
    </location>
</feature>
<evidence type="ECO:0000259" key="7">
    <source>
        <dbReference type="PROSITE" id="PS51462"/>
    </source>
</evidence>
<sequence length="231" mass="25216">MFSSDNLDSAVVPKLAATIILVRDSSNGIEVLITKRNSKASFLGGFWVFPGGGVEAEDAGDTTLDTLKNAAARETREEAGLIVNTNDLLYVSQWITPPGPPKRYDTHFFIVPATEDVVDIDGHEVVDAEWVTAASAIELHENGQIEMMPPTLLSFMGIQSCERVDDVVARYQNKPPFSISPKPCFAGDQLVMLYPGDTGFDVGEPAEAALMHRCLHVNGTWQYINTIGFEL</sequence>
<evidence type="ECO:0000256" key="2">
    <source>
        <dbReference type="ARBA" id="ARBA00001946"/>
    </source>
</evidence>
<dbReference type="InterPro" id="IPR015797">
    <property type="entry name" value="NUDIX_hydrolase-like_dom_sf"/>
</dbReference>
<evidence type="ECO:0000256" key="5">
    <source>
        <dbReference type="ARBA" id="ARBA00022842"/>
    </source>
</evidence>
<keyword evidence="9" id="KW-1185">Reference proteome</keyword>
<dbReference type="PROSITE" id="PS51462">
    <property type="entry name" value="NUDIX"/>
    <property type="match status" value="1"/>
</dbReference>
<gene>
    <name evidence="8" type="ORF">OPDIPICF_01310</name>
</gene>